<evidence type="ECO:0000256" key="5">
    <source>
        <dbReference type="ARBA" id="ARBA00022763"/>
    </source>
</evidence>
<dbReference type="InterPro" id="IPR010663">
    <property type="entry name" value="Znf_FPG/IleRS"/>
</dbReference>
<dbReference type="InterPro" id="IPR035937">
    <property type="entry name" value="FPG_N"/>
</dbReference>
<dbReference type="EMBL" id="CAEZXM010000015">
    <property type="protein sequence ID" value="CAB4680242.1"/>
    <property type="molecule type" value="Genomic_DNA"/>
</dbReference>
<evidence type="ECO:0000256" key="1">
    <source>
        <dbReference type="ARBA" id="ARBA00001947"/>
    </source>
</evidence>
<dbReference type="InterPro" id="IPR000214">
    <property type="entry name" value="Znf_DNA_glyclase/AP_lyase"/>
</dbReference>
<dbReference type="SUPFAM" id="SSF81624">
    <property type="entry name" value="N-terminal domain of MutM-like DNA repair proteins"/>
    <property type="match status" value="1"/>
</dbReference>
<evidence type="ECO:0000256" key="6">
    <source>
        <dbReference type="ARBA" id="ARBA00022771"/>
    </source>
</evidence>
<reference evidence="16" key="1">
    <citation type="submission" date="2020-05" db="EMBL/GenBank/DDBJ databases">
        <authorList>
            <person name="Chiriac C."/>
            <person name="Salcher M."/>
            <person name="Ghai R."/>
            <person name="Kavagutti S V."/>
        </authorList>
    </citation>
    <scope>NUCLEOTIDE SEQUENCE</scope>
</reference>
<evidence type="ECO:0000259" key="15">
    <source>
        <dbReference type="PROSITE" id="PS51066"/>
    </source>
</evidence>
<dbReference type="PROSITE" id="PS51066">
    <property type="entry name" value="ZF_FPG_2"/>
    <property type="match status" value="1"/>
</dbReference>
<comment type="cofactor">
    <cofactor evidence="1">
        <name>Zn(2+)</name>
        <dbReference type="ChEBI" id="CHEBI:29105"/>
    </cofactor>
</comment>
<protein>
    <recommendedName>
        <fullName evidence="3">DNA-(apurinic or apyrimidinic site) lyase</fullName>
        <ecNumber evidence="3">4.2.99.18</ecNumber>
    </recommendedName>
</protein>
<dbReference type="Gene3D" id="3.20.190.10">
    <property type="entry name" value="MutM-like, N-terminal"/>
    <property type="match status" value="1"/>
</dbReference>
<dbReference type="InterPro" id="IPR015886">
    <property type="entry name" value="H2TH_FPG"/>
</dbReference>
<dbReference type="EC" id="4.2.99.18" evidence="3"/>
<evidence type="ECO:0000256" key="8">
    <source>
        <dbReference type="ARBA" id="ARBA00022833"/>
    </source>
</evidence>
<dbReference type="PANTHER" id="PTHR42697">
    <property type="entry name" value="ENDONUCLEASE 8"/>
    <property type="match status" value="1"/>
</dbReference>
<keyword evidence="8" id="KW-0862">Zinc</keyword>
<evidence type="ECO:0000256" key="9">
    <source>
        <dbReference type="ARBA" id="ARBA00023125"/>
    </source>
</evidence>
<evidence type="ECO:0000256" key="4">
    <source>
        <dbReference type="ARBA" id="ARBA00022723"/>
    </source>
</evidence>
<evidence type="ECO:0000256" key="13">
    <source>
        <dbReference type="ARBA" id="ARBA00023295"/>
    </source>
</evidence>
<evidence type="ECO:0000256" key="10">
    <source>
        <dbReference type="ARBA" id="ARBA00023204"/>
    </source>
</evidence>
<keyword evidence="4" id="KW-0479">Metal-binding</keyword>
<keyword evidence="12" id="KW-0511">Multifunctional enzyme</keyword>
<evidence type="ECO:0000256" key="2">
    <source>
        <dbReference type="ARBA" id="ARBA00009409"/>
    </source>
</evidence>
<dbReference type="SUPFAM" id="SSF57716">
    <property type="entry name" value="Glucocorticoid receptor-like (DNA-binding domain)"/>
    <property type="match status" value="1"/>
</dbReference>
<keyword evidence="13" id="KW-0326">Glycosidase</keyword>
<comment type="similarity">
    <text evidence="2">Belongs to the FPG family.</text>
</comment>
<dbReference type="GO" id="GO:0003684">
    <property type="term" value="F:damaged DNA binding"/>
    <property type="evidence" value="ECO:0007669"/>
    <property type="project" value="InterPro"/>
</dbReference>
<evidence type="ECO:0000256" key="11">
    <source>
        <dbReference type="ARBA" id="ARBA00023239"/>
    </source>
</evidence>
<dbReference type="InterPro" id="IPR015887">
    <property type="entry name" value="DNA_glyclase_Znf_dom_DNA_BS"/>
</dbReference>
<evidence type="ECO:0000256" key="14">
    <source>
        <dbReference type="ARBA" id="ARBA00044632"/>
    </source>
</evidence>
<evidence type="ECO:0000313" key="16">
    <source>
        <dbReference type="EMBL" id="CAB4680242.1"/>
    </source>
</evidence>
<feature type="domain" description="FPG-type" evidence="15">
    <location>
        <begin position="190"/>
        <end position="222"/>
    </location>
</feature>
<accession>A0A6J6N281</accession>
<evidence type="ECO:0000256" key="12">
    <source>
        <dbReference type="ARBA" id="ARBA00023268"/>
    </source>
</evidence>
<name>A0A6J6N281_9ZZZZ</name>
<keyword evidence="6" id="KW-0863">Zinc-finger</keyword>
<comment type="catalytic activity">
    <reaction evidence="14">
        <text>2'-deoxyribonucleotide-(2'-deoxyribose 5'-phosphate)-2'-deoxyribonucleotide-DNA = a 3'-end 2'-deoxyribonucleotide-(2,3-dehydro-2,3-deoxyribose 5'-phosphate)-DNA + a 5'-end 5'-phospho-2'-deoxyribonucleoside-DNA + H(+)</text>
        <dbReference type="Rhea" id="RHEA:66592"/>
        <dbReference type="Rhea" id="RHEA-COMP:13180"/>
        <dbReference type="Rhea" id="RHEA-COMP:16897"/>
        <dbReference type="Rhea" id="RHEA-COMP:17067"/>
        <dbReference type="ChEBI" id="CHEBI:15378"/>
        <dbReference type="ChEBI" id="CHEBI:136412"/>
        <dbReference type="ChEBI" id="CHEBI:157695"/>
        <dbReference type="ChEBI" id="CHEBI:167181"/>
        <dbReference type="EC" id="4.2.99.18"/>
    </reaction>
</comment>
<keyword evidence="10" id="KW-0234">DNA repair</keyword>
<keyword evidence="5" id="KW-0227">DNA damage</keyword>
<dbReference type="GO" id="GO:0006284">
    <property type="term" value="P:base-excision repair"/>
    <property type="evidence" value="ECO:0007669"/>
    <property type="project" value="InterPro"/>
</dbReference>
<dbReference type="SMART" id="SM01232">
    <property type="entry name" value="H2TH"/>
    <property type="match status" value="1"/>
</dbReference>
<dbReference type="GO" id="GO:0000703">
    <property type="term" value="F:oxidized pyrimidine nucleobase lesion DNA N-glycosylase activity"/>
    <property type="evidence" value="ECO:0007669"/>
    <property type="project" value="TreeGrafter"/>
</dbReference>
<evidence type="ECO:0000256" key="7">
    <source>
        <dbReference type="ARBA" id="ARBA00022801"/>
    </source>
</evidence>
<sequence>MLIDLEAVGKHLFYHFENGDIGHVHLGLFGKFRVATGPDTPDVVGMVRMRIQSSRATIDLAGPTECSIGTPDDRAKILKRLGPDPLDKKADSELAIDRMGTSKQAIGAVLLDQKVLCGVGNVYRAEALFVCGIHPSRLGLALSRTELQMLWDTVVAMLRQGVKDNRIITVGPEHIAHVKGRRFRRGEATFVYHRDRCLRCATAIQTVELAGRPCYFCPTCQQR</sequence>
<proteinExistence type="inferred from homology"/>
<dbReference type="Pfam" id="PF06831">
    <property type="entry name" value="H2TH"/>
    <property type="match status" value="1"/>
</dbReference>
<dbReference type="SUPFAM" id="SSF46946">
    <property type="entry name" value="S13-like H2TH domain"/>
    <property type="match status" value="1"/>
</dbReference>
<dbReference type="GO" id="GO:0140078">
    <property type="term" value="F:class I DNA-(apurinic or apyrimidinic site) endonuclease activity"/>
    <property type="evidence" value="ECO:0007669"/>
    <property type="project" value="UniProtKB-EC"/>
</dbReference>
<keyword evidence="11" id="KW-0456">Lyase</keyword>
<dbReference type="PROSITE" id="PS01242">
    <property type="entry name" value="ZF_FPG_1"/>
    <property type="match status" value="1"/>
</dbReference>
<dbReference type="AlphaFoldDB" id="A0A6J6N281"/>
<dbReference type="GO" id="GO:0008270">
    <property type="term" value="F:zinc ion binding"/>
    <property type="evidence" value="ECO:0007669"/>
    <property type="project" value="UniProtKB-KW"/>
</dbReference>
<gene>
    <name evidence="16" type="ORF">UFOPK2366_00155</name>
</gene>
<keyword evidence="9" id="KW-0238">DNA-binding</keyword>
<dbReference type="Pfam" id="PF06827">
    <property type="entry name" value="zf-FPG_IleRS"/>
    <property type="match status" value="1"/>
</dbReference>
<organism evidence="16">
    <name type="scientific">freshwater metagenome</name>
    <dbReference type="NCBI Taxonomy" id="449393"/>
    <lineage>
        <taxon>unclassified sequences</taxon>
        <taxon>metagenomes</taxon>
        <taxon>ecological metagenomes</taxon>
    </lineage>
</organism>
<dbReference type="PANTHER" id="PTHR42697:SF1">
    <property type="entry name" value="ENDONUCLEASE 8"/>
    <property type="match status" value="1"/>
</dbReference>
<dbReference type="Gene3D" id="1.10.8.50">
    <property type="match status" value="1"/>
</dbReference>
<dbReference type="InterPro" id="IPR010979">
    <property type="entry name" value="Ribosomal_uS13-like_H2TH"/>
</dbReference>
<keyword evidence="7" id="KW-0378">Hydrolase</keyword>
<evidence type="ECO:0000256" key="3">
    <source>
        <dbReference type="ARBA" id="ARBA00012720"/>
    </source>
</evidence>